<dbReference type="OrthoDB" id="9797716at2"/>
<dbReference type="Proteomes" id="UP000199071">
    <property type="component" value="Unassembled WGS sequence"/>
</dbReference>
<dbReference type="InterPro" id="IPR036388">
    <property type="entry name" value="WH-like_DNA-bd_sf"/>
</dbReference>
<keyword evidence="3" id="KW-1185">Reference proteome</keyword>
<dbReference type="AlphaFoldDB" id="A0A1G6EFM0"/>
<accession>A0A1G6EFM0</accession>
<dbReference type="PROSITE" id="PS50987">
    <property type="entry name" value="HTH_ARSR_2"/>
    <property type="match status" value="1"/>
</dbReference>
<name>A0A1G6EFM0_9HYPH</name>
<proteinExistence type="predicted"/>
<reference evidence="2 3" key="1">
    <citation type="submission" date="2016-10" db="EMBL/GenBank/DDBJ databases">
        <authorList>
            <person name="de Groot N.N."/>
        </authorList>
    </citation>
    <scope>NUCLEOTIDE SEQUENCE [LARGE SCALE GENOMIC DNA]</scope>
    <source>
        <strain evidence="2 3">ATCC 35022</strain>
    </source>
</reference>
<dbReference type="GO" id="GO:0097063">
    <property type="term" value="F:cadmium ion sensor activity"/>
    <property type="evidence" value="ECO:0007669"/>
    <property type="project" value="TreeGrafter"/>
</dbReference>
<sequence length="234" mass="25047">MAADMKLAEIAAMLADPSRARLLLAMMDGRSHTAKELAYLAGISPATASAHLGKLLGLGLIAVTPSGRHRYYRIGSEAVCRMIEAVGAVAAEATAPPVRLLRADRELRLARTCYDHIAGQVGVLIAEHLQETGGVILSDEGGEITPAGEAIFADLDIDLSGLKQARRIFCRPCLDWTERRNHLAGAVGAALCTRLFELGWIMRMRDTRALTIPAAGRAGLARLFRIDVDELPGG</sequence>
<dbReference type="EMBL" id="FMXQ01000012">
    <property type="protein sequence ID" value="SDB56287.1"/>
    <property type="molecule type" value="Genomic_DNA"/>
</dbReference>
<dbReference type="STRING" id="665467.SAMN02982931_04467"/>
<evidence type="ECO:0000259" key="1">
    <source>
        <dbReference type="PROSITE" id="PS50987"/>
    </source>
</evidence>
<dbReference type="SMART" id="SM00418">
    <property type="entry name" value="HTH_ARSR"/>
    <property type="match status" value="1"/>
</dbReference>
<dbReference type="InterPro" id="IPR011991">
    <property type="entry name" value="ArsR-like_HTH"/>
</dbReference>
<protein>
    <submittedName>
        <fullName evidence="2">DNA-binding transcriptional regulator, ArsR family</fullName>
    </submittedName>
</protein>
<keyword evidence="2" id="KW-0238">DNA-binding</keyword>
<dbReference type="SUPFAM" id="SSF46785">
    <property type="entry name" value="Winged helix' DNA-binding domain"/>
    <property type="match status" value="1"/>
</dbReference>
<evidence type="ECO:0000313" key="2">
    <source>
        <dbReference type="EMBL" id="SDB56287.1"/>
    </source>
</evidence>
<dbReference type="Pfam" id="PF12840">
    <property type="entry name" value="HTH_20"/>
    <property type="match status" value="1"/>
</dbReference>
<dbReference type="GO" id="GO:0003677">
    <property type="term" value="F:DNA binding"/>
    <property type="evidence" value="ECO:0007669"/>
    <property type="project" value="UniProtKB-KW"/>
</dbReference>
<gene>
    <name evidence="2" type="ORF">SAMN02982931_04467</name>
</gene>
<dbReference type="InterPro" id="IPR036390">
    <property type="entry name" value="WH_DNA-bd_sf"/>
</dbReference>
<organism evidence="2 3">
    <name type="scientific">Bauldia litoralis</name>
    <dbReference type="NCBI Taxonomy" id="665467"/>
    <lineage>
        <taxon>Bacteria</taxon>
        <taxon>Pseudomonadati</taxon>
        <taxon>Pseudomonadota</taxon>
        <taxon>Alphaproteobacteria</taxon>
        <taxon>Hyphomicrobiales</taxon>
        <taxon>Kaistiaceae</taxon>
        <taxon>Bauldia</taxon>
    </lineage>
</organism>
<dbReference type="InterPro" id="IPR052543">
    <property type="entry name" value="HTH_Metal-responsive_Reg"/>
</dbReference>
<dbReference type="RefSeq" id="WP_090880500.1">
    <property type="nucleotide sequence ID" value="NZ_FMXQ01000012.1"/>
</dbReference>
<dbReference type="PANTHER" id="PTHR39168:SF1">
    <property type="entry name" value="TRANSCRIPTIONAL REGULATORY PROTEIN"/>
    <property type="match status" value="1"/>
</dbReference>
<dbReference type="GO" id="GO:0003700">
    <property type="term" value="F:DNA-binding transcription factor activity"/>
    <property type="evidence" value="ECO:0007669"/>
    <property type="project" value="InterPro"/>
</dbReference>
<dbReference type="CDD" id="cd00090">
    <property type="entry name" value="HTH_ARSR"/>
    <property type="match status" value="1"/>
</dbReference>
<dbReference type="PRINTS" id="PR00778">
    <property type="entry name" value="HTHARSR"/>
</dbReference>
<evidence type="ECO:0000313" key="3">
    <source>
        <dbReference type="Proteomes" id="UP000199071"/>
    </source>
</evidence>
<feature type="domain" description="HTH arsR-type" evidence="1">
    <location>
        <begin position="1"/>
        <end position="94"/>
    </location>
</feature>
<dbReference type="Gene3D" id="1.10.10.10">
    <property type="entry name" value="Winged helix-like DNA-binding domain superfamily/Winged helix DNA-binding domain"/>
    <property type="match status" value="1"/>
</dbReference>
<dbReference type="PANTHER" id="PTHR39168">
    <property type="entry name" value="TRANSCRIPTIONAL REGULATOR-RELATED"/>
    <property type="match status" value="1"/>
</dbReference>
<dbReference type="InterPro" id="IPR001845">
    <property type="entry name" value="HTH_ArsR_DNA-bd_dom"/>
</dbReference>
<dbReference type="GO" id="GO:0010288">
    <property type="term" value="P:response to lead ion"/>
    <property type="evidence" value="ECO:0007669"/>
    <property type="project" value="TreeGrafter"/>
</dbReference>
<dbReference type="GO" id="GO:0032791">
    <property type="term" value="F:lead ion binding"/>
    <property type="evidence" value="ECO:0007669"/>
    <property type="project" value="TreeGrafter"/>
</dbReference>
<dbReference type="GO" id="GO:0046686">
    <property type="term" value="P:response to cadmium ion"/>
    <property type="evidence" value="ECO:0007669"/>
    <property type="project" value="TreeGrafter"/>
</dbReference>